<reference evidence="2" key="1">
    <citation type="journal article" date="2014" name="Genome Announc.">
        <title>Genome sequence and annotation of Acremonium chrysogenum, producer of the beta-lactam antibiotic cephalosporin C.</title>
        <authorList>
            <person name="Terfehr D."/>
            <person name="Dahlmann T.A."/>
            <person name="Specht T."/>
            <person name="Zadra I."/>
            <person name="Kuernsteiner H."/>
            <person name="Kueck U."/>
        </authorList>
    </citation>
    <scope>NUCLEOTIDE SEQUENCE [LARGE SCALE GENOMIC DNA]</scope>
    <source>
        <strain evidence="2">ATCC 11550 / CBS 779.69 / DSM 880 / IAM 14645 / JCM 23072 / IMI 49137</strain>
    </source>
</reference>
<accession>A0A086T216</accession>
<dbReference type="HOGENOM" id="CLU_2372271_0_0_1"/>
<name>A0A086T216_HAPC1</name>
<comment type="caution">
    <text evidence="1">The sequence shown here is derived from an EMBL/GenBank/DDBJ whole genome shotgun (WGS) entry which is preliminary data.</text>
</comment>
<dbReference type="Proteomes" id="UP000029964">
    <property type="component" value="Unassembled WGS sequence"/>
</dbReference>
<evidence type="ECO:0000313" key="2">
    <source>
        <dbReference type="Proteomes" id="UP000029964"/>
    </source>
</evidence>
<evidence type="ECO:0000313" key="1">
    <source>
        <dbReference type="EMBL" id="KFH43398.1"/>
    </source>
</evidence>
<sequence length="95" mass="10408">MASDPETPSKGPKSGVWGNIGFVSELNIALYQACDVTHGLTPALKDAVSEYLGQQGYNVTFDAIRYAHIFPMSLPSRALVPFSVIPFFSLLLWFV</sequence>
<protein>
    <submittedName>
        <fullName evidence="1">Uncharacterized protein</fullName>
    </submittedName>
</protein>
<organism evidence="1 2">
    <name type="scientific">Hapsidospora chrysogenum (strain ATCC 11550 / CBS 779.69 / DSM 880 / IAM 14645 / JCM 23072 / IMI 49137)</name>
    <name type="common">Acremonium chrysogenum</name>
    <dbReference type="NCBI Taxonomy" id="857340"/>
    <lineage>
        <taxon>Eukaryota</taxon>
        <taxon>Fungi</taxon>
        <taxon>Dikarya</taxon>
        <taxon>Ascomycota</taxon>
        <taxon>Pezizomycotina</taxon>
        <taxon>Sordariomycetes</taxon>
        <taxon>Hypocreomycetidae</taxon>
        <taxon>Hypocreales</taxon>
        <taxon>Bionectriaceae</taxon>
        <taxon>Hapsidospora</taxon>
    </lineage>
</organism>
<dbReference type="AlphaFoldDB" id="A0A086T216"/>
<dbReference type="EMBL" id="JPKY01000070">
    <property type="protein sequence ID" value="KFH43398.1"/>
    <property type="molecule type" value="Genomic_DNA"/>
</dbReference>
<gene>
    <name evidence="1" type="ORF">ACRE_058320</name>
</gene>
<dbReference type="OrthoDB" id="4777826at2759"/>
<keyword evidence="2" id="KW-1185">Reference proteome</keyword>
<proteinExistence type="predicted"/>